<evidence type="ECO:0000256" key="5">
    <source>
        <dbReference type="ARBA" id="ARBA00023001"/>
    </source>
</evidence>
<dbReference type="Gene3D" id="3.20.20.80">
    <property type="entry name" value="Glycosidases"/>
    <property type="match status" value="1"/>
</dbReference>
<dbReference type="Proteomes" id="UP000019225">
    <property type="component" value="Chromosome"/>
</dbReference>
<evidence type="ECO:0000313" key="13">
    <source>
        <dbReference type="EMBL" id="AHH94570.1"/>
    </source>
</evidence>
<proteinExistence type="inferred from homology"/>
<keyword evidence="4 11" id="KW-0378">Hydrolase</keyword>
<dbReference type="eggNOG" id="COG2723">
    <property type="taxonomic scope" value="Bacteria"/>
</dbReference>
<dbReference type="PANTHER" id="PTHR10353:SF36">
    <property type="entry name" value="LP05116P"/>
    <property type="match status" value="1"/>
</dbReference>
<dbReference type="EMBL" id="CP007155">
    <property type="protein sequence ID" value="AHH94570.1"/>
    <property type="molecule type" value="Genomic_DNA"/>
</dbReference>
<evidence type="ECO:0000256" key="11">
    <source>
        <dbReference type="RuleBase" id="RU361175"/>
    </source>
</evidence>
<name>W5W1A4_9PSEU</name>
<evidence type="ECO:0000256" key="6">
    <source>
        <dbReference type="ARBA" id="ARBA00023277"/>
    </source>
</evidence>
<dbReference type="GO" id="GO:0005829">
    <property type="term" value="C:cytosol"/>
    <property type="evidence" value="ECO:0007669"/>
    <property type="project" value="TreeGrafter"/>
</dbReference>
<evidence type="ECO:0000256" key="12">
    <source>
        <dbReference type="SAM" id="MobiDB-lite"/>
    </source>
</evidence>
<protein>
    <recommendedName>
        <fullName evidence="3 11">Beta-glucosidase</fullName>
        <ecNumber evidence="3 11">3.2.1.21</ecNumber>
    </recommendedName>
</protein>
<dbReference type="HOGENOM" id="CLU_001859_1_3_11"/>
<dbReference type="GO" id="GO:0008422">
    <property type="term" value="F:beta-glucosidase activity"/>
    <property type="evidence" value="ECO:0007669"/>
    <property type="project" value="UniProtKB-EC"/>
</dbReference>
<evidence type="ECO:0000256" key="7">
    <source>
        <dbReference type="ARBA" id="ARBA00023295"/>
    </source>
</evidence>
<feature type="region of interest" description="Disordered" evidence="12">
    <location>
        <begin position="315"/>
        <end position="334"/>
    </location>
</feature>
<feature type="binding site" evidence="10">
    <location>
        <position position="307"/>
    </location>
    <ligand>
        <name>substrate</name>
    </ligand>
</feature>
<dbReference type="RefSeq" id="WP_030107838.1">
    <property type="nucleotide sequence ID" value="NZ_CP007155.1"/>
</dbReference>
<feature type="binding site" evidence="10">
    <location>
        <position position="30"/>
    </location>
    <ligand>
        <name>substrate</name>
    </ligand>
</feature>
<dbReference type="InterPro" id="IPR017736">
    <property type="entry name" value="Glyco_hydro_1_beta-glucosidase"/>
</dbReference>
<comment type="catalytic activity">
    <reaction evidence="1 11">
        <text>Hydrolysis of terminal, non-reducing beta-D-glucosyl residues with release of beta-D-glucose.</text>
        <dbReference type="EC" id="3.2.1.21"/>
    </reaction>
</comment>
<dbReference type="NCBIfam" id="TIGR03356">
    <property type="entry name" value="BGL"/>
    <property type="match status" value="1"/>
</dbReference>
<dbReference type="InterPro" id="IPR033132">
    <property type="entry name" value="GH_1_N_CS"/>
</dbReference>
<organism evidence="13 14">
    <name type="scientific">Kutzneria albida DSM 43870</name>
    <dbReference type="NCBI Taxonomy" id="1449976"/>
    <lineage>
        <taxon>Bacteria</taxon>
        <taxon>Bacillati</taxon>
        <taxon>Actinomycetota</taxon>
        <taxon>Actinomycetes</taxon>
        <taxon>Pseudonocardiales</taxon>
        <taxon>Pseudonocardiaceae</taxon>
        <taxon>Kutzneria</taxon>
    </lineage>
</organism>
<evidence type="ECO:0000256" key="8">
    <source>
        <dbReference type="ARBA" id="ARBA00023326"/>
    </source>
</evidence>
<feature type="binding site" evidence="10">
    <location>
        <position position="418"/>
    </location>
    <ligand>
        <name>substrate</name>
    </ligand>
</feature>
<sequence length="467" mass="51716">MDTTAESVEAQYIDSLPASFRWGVATSAYQIEGAVAEDGRTPSIWDTYCRVPGMVDGGHTGDVACDHYHRMPEDVALIRDLGVDTYRFSVSWPRVQPGGRGPVNPAGLDFYDRLVDELLRNGIDPWLTLYHWDLPQELEEAGGWPARDTAYRFADYAMLVFDRLQDRVRTWTTLNEPWCSAMLGYAEGRQAPGKQHLPSAIAAVHHLLLGHGLATQRMRAAASKPVQLGITLNMGTAIPNTEAAVDQDAARRADGLGARIYLDPLVHARYPADVVEDLAKVGISLPVQEGDLAIIAAPIDVLGVNYYSSHYYSGTDEQGRTEDAQGHPVSRQIPHGHPVTDMGWEIIPEGFTELLVRLGRDYPGLPMVITENGSAFVDEPDATGFVDDVERTAYFASHIGAVAKARAAGADVRGYFAWSLMDNFEWSYGYAKRFGIVRVDYETQVRTPKRSALWYRDTIRRVRGSQS</sequence>
<dbReference type="AlphaFoldDB" id="W5W1A4"/>
<feature type="binding site" evidence="10">
    <location>
        <position position="131"/>
    </location>
    <ligand>
        <name>substrate</name>
    </ligand>
</feature>
<dbReference type="FunFam" id="3.20.20.80:FF:000004">
    <property type="entry name" value="Beta-glucosidase 6-phospho-beta-glucosidase"/>
    <property type="match status" value="1"/>
</dbReference>
<dbReference type="InterPro" id="IPR001360">
    <property type="entry name" value="Glyco_hydro_1"/>
</dbReference>
<dbReference type="Pfam" id="PF00232">
    <property type="entry name" value="Glyco_hydro_1"/>
    <property type="match status" value="1"/>
</dbReference>
<evidence type="ECO:0000256" key="4">
    <source>
        <dbReference type="ARBA" id="ARBA00022801"/>
    </source>
</evidence>
<keyword evidence="14" id="KW-1185">Reference proteome</keyword>
<dbReference type="EC" id="3.2.1.21" evidence="3 11"/>
<dbReference type="PATRIC" id="fig|1449976.3.peg.1199"/>
<evidence type="ECO:0000313" key="14">
    <source>
        <dbReference type="Proteomes" id="UP000019225"/>
    </source>
</evidence>
<dbReference type="PROSITE" id="PS00653">
    <property type="entry name" value="GLYCOSYL_HYDROL_F1_2"/>
    <property type="match status" value="1"/>
</dbReference>
<dbReference type="GO" id="GO:0030245">
    <property type="term" value="P:cellulose catabolic process"/>
    <property type="evidence" value="ECO:0007669"/>
    <property type="project" value="UniProtKB-KW"/>
</dbReference>
<evidence type="ECO:0000256" key="9">
    <source>
        <dbReference type="PIRSR" id="PIRSR617736-1"/>
    </source>
</evidence>
<accession>W5W1A4</accession>
<keyword evidence="7 11" id="KW-0326">Glycosidase</keyword>
<dbReference type="PANTHER" id="PTHR10353">
    <property type="entry name" value="GLYCOSYL HYDROLASE"/>
    <property type="match status" value="1"/>
</dbReference>
<evidence type="ECO:0000256" key="3">
    <source>
        <dbReference type="ARBA" id="ARBA00012744"/>
    </source>
</evidence>
<dbReference type="SUPFAM" id="SSF51445">
    <property type="entry name" value="(Trans)glycosidases"/>
    <property type="match status" value="1"/>
</dbReference>
<dbReference type="STRING" id="1449976.KALB_1197"/>
<evidence type="ECO:0000256" key="2">
    <source>
        <dbReference type="ARBA" id="ARBA00010838"/>
    </source>
</evidence>
<evidence type="ECO:0000256" key="1">
    <source>
        <dbReference type="ARBA" id="ARBA00000448"/>
    </source>
</evidence>
<feature type="active site" description="Proton donor" evidence="9">
    <location>
        <position position="176"/>
    </location>
</feature>
<dbReference type="KEGG" id="kal:KALB_1197"/>
<dbReference type="OrthoDB" id="9765195at2"/>
<reference evidence="13 14" key="1">
    <citation type="journal article" date="2014" name="BMC Genomics">
        <title>Complete genome sequence of producer of the glycopeptide antibiotic Aculeximycin Kutzneria albida DSM 43870T, a representative of minor genus of Pseudonocardiaceae.</title>
        <authorList>
            <person name="Rebets Y."/>
            <person name="Tokovenko B."/>
            <person name="Lushchyk I."/>
            <person name="Ruckert C."/>
            <person name="Zaburannyi N."/>
            <person name="Bechthold A."/>
            <person name="Kalinowski J."/>
            <person name="Luzhetskyy A."/>
        </authorList>
    </citation>
    <scope>NUCLEOTIDE SEQUENCE [LARGE SCALE GENOMIC DNA]</scope>
    <source>
        <strain evidence="13">DSM 43870</strain>
    </source>
</reference>
<comment type="similarity">
    <text evidence="2 11">Belongs to the glycosyl hydrolase 1 family.</text>
</comment>
<dbReference type="PRINTS" id="PR00131">
    <property type="entry name" value="GLHYDRLASE1"/>
</dbReference>
<feature type="active site" description="Nucleophile" evidence="9">
    <location>
        <position position="371"/>
    </location>
</feature>
<evidence type="ECO:0000256" key="10">
    <source>
        <dbReference type="PIRSR" id="PIRSR617736-2"/>
    </source>
</evidence>
<gene>
    <name evidence="13" type="ORF">KALB_1197</name>
</gene>
<dbReference type="InterPro" id="IPR017853">
    <property type="entry name" value="GH"/>
</dbReference>
<feature type="binding site" evidence="10">
    <location>
        <position position="175"/>
    </location>
    <ligand>
        <name>substrate</name>
    </ligand>
</feature>
<keyword evidence="5" id="KW-0136">Cellulose degradation</keyword>
<keyword evidence="6" id="KW-0119">Carbohydrate metabolism</keyword>
<keyword evidence="8" id="KW-0624">Polysaccharide degradation</keyword>
<feature type="binding site" evidence="10">
    <location>
        <begin position="425"/>
        <end position="426"/>
    </location>
    <ligand>
        <name>substrate</name>
    </ligand>
</feature>